<name>A0A6P8QRD9_GEOSA</name>
<dbReference type="RefSeq" id="XP_033790128.1">
    <property type="nucleotide sequence ID" value="XM_033934237.1"/>
</dbReference>
<keyword evidence="1 3" id="KW-0853">WD repeat</keyword>
<dbReference type="Pfam" id="PF00400">
    <property type="entry name" value="WD40"/>
    <property type="match status" value="4"/>
</dbReference>
<evidence type="ECO:0000313" key="7">
    <source>
        <dbReference type="RefSeq" id="XP_033790128.1"/>
    </source>
</evidence>
<evidence type="ECO:0000256" key="4">
    <source>
        <dbReference type="SAM" id="Coils"/>
    </source>
</evidence>
<keyword evidence="4" id="KW-0175">Coiled coil</keyword>
<dbReference type="InParanoid" id="A0A6P8QRD9"/>
<sequence>METGLRPFSVRCLPPVVQTKKFAPVSDLMKQRKLQSQKVLRRSTPKSPQLVEEDKPPSKAKTLWASLRRHLRSTVYKFRKEDMETQHLIHGLEHQRHSRLQAPIAQMIYNSDRKSWITLDRSGRIYTHSSDGKILGYIQAPVPITGLLFTSRTTPYVAWNPTYFMMLNAQFKVIFTIKAPKDISCCISNDRLNKVLTAGAGNLCLWHFGFHNLQCLKVISDGLCSTDVISRLFLKESTWELQSCYAVIGNGMALISLRHGKLVQHMKDLHLRPITSMVYSKVVRRIATSSQDRSIKIWNERWEIENIFVGHTGSVMAIALNASGFLLFSASHDCTIRTWNLETNDVVDETSVGTRVDGLETHWQANSIVSYSGHEIDHWCIQHIYELFTILGTPVTHMSMVNLTEQGSFPCRVVCICEDSAVRLIGPETGEILCTFLLERSTRVVAVEYCLPIETLYVVTEEGDLLRVNAAVNPMRLVKCKDAESASSRAVCLSFYHFMMDSPAAWSQWKKVVNEEGIKMPKSRAHLLKLLEEKNRYLLFIGQENGTVSMVDGYTGYAQYQLEDCHNGRVTALVSNPKSTSIISTGDDFTIKVWRVFPYIGDSLSLLSTFYCSSPVAHMCIIKSMLTLAFQDPNKAIYNITQYNLYTSERKDHHPDSDPMDDITGLCSAQRLKLFASASKDGEVKIWTFANRLLRQLQLNAVPDSLTFSSDRGDLLVGIQGHIYHIPADKYLPRLYQVKLIYMNLPDPIPDAPVPVDKIMVQSLSIESQKRMIQDTSTYRPRILYDDLLEDAMGKKSLKQTEELGQLLARDQELLLIQKGLLKSSKKPQKTKKSQEEAFRYYLSYFYYDQPRIKIPKVDTFDLAEIKFPPKHLPAEDASKPLKGIQDFLQKSILQKHMKSKGTQKDDRTLEIKFTGLKKESALLYLLWLGKSYKRLLKKTDDTKEDAKEWMSEYIEELESEEDVLVRFEEVLAGSEEEILSEINEIQSAKHEMILLTEQEEIPLAKQEKAATAKQKMILLVEKEEMPLAELEEIELDKQKAIQATDLEVPEDGQELVQLQKEEVSSIFKELITIAPVTPTPSSQLQNIFQQFQDSNWFRYIYKNALPELLTVNDFILSLLNWLKIVPFEMGTEIIGTILQIHDQEELENIKEVQHVLLSFLNQSEKMVTQGQHEFFFTCMHALTRLCRRSLNLFQELMVEFMQASDNLRENIKTLFQLLGVHDPNDYFYQEMDTWKKTLFSKLTQKRKCEKWLKKQMLRLQKHEAEEQCLASKVQKDKITKKIKSKGLTRSHNTVDMAVRAINYFCEQQPEKDILSQEEKLSEKKIMWTIVPVSSRTKKWKAVFRLGETNSMLRTRTMEHLYLPPFPKKKSFGTFGPFINFPLKKINLDPFSAPQDADVPQVVLTTMQHTTQKYFFLKHSYTDSKM</sequence>
<dbReference type="Gene3D" id="2.130.10.10">
    <property type="entry name" value="YVTN repeat-like/Quinoprotein amine dehydrogenase"/>
    <property type="match status" value="2"/>
</dbReference>
<evidence type="ECO:0000256" key="1">
    <source>
        <dbReference type="ARBA" id="ARBA00022574"/>
    </source>
</evidence>
<feature type="repeat" description="WD" evidence="3">
    <location>
        <begin position="563"/>
        <end position="596"/>
    </location>
</feature>
<dbReference type="Proteomes" id="UP000515159">
    <property type="component" value="Chromosome 2"/>
</dbReference>
<dbReference type="PANTHER" id="PTHR45532:SF1">
    <property type="entry name" value="WD REPEAT-CONTAINING PROTEIN 97"/>
    <property type="match status" value="1"/>
</dbReference>
<dbReference type="PROSITE" id="PS00678">
    <property type="entry name" value="WD_REPEATS_1"/>
    <property type="match status" value="1"/>
</dbReference>
<dbReference type="SUPFAM" id="SSF50998">
    <property type="entry name" value="Quinoprotein alcohol dehydrogenase-like"/>
    <property type="match status" value="1"/>
</dbReference>
<dbReference type="InterPro" id="IPR015943">
    <property type="entry name" value="WD40/YVTN_repeat-like_dom_sf"/>
</dbReference>
<dbReference type="SMART" id="SM00320">
    <property type="entry name" value="WD40"/>
    <property type="match status" value="5"/>
</dbReference>
<feature type="repeat" description="WD" evidence="3">
    <location>
        <begin position="267"/>
        <end position="299"/>
    </location>
</feature>
<evidence type="ECO:0000256" key="2">
    <source>
        <dbReference type="ARBA" id="ARBA00022737"/>
    </source>
</evidence>
<dbReference type="PROSITE" id="PS50294">
    <property type="entry name" value="WD_REPEATS_REGION"/>
    <property type="match status" value="3"/>
</dbReference>
<dbReference type="InterPro" id="IPR001680">
    <property type="entry name" value="WD40_rpt"/>
</dbReference>
<dbReference type="CTD" id="340390"/>
<feature type="region of interest" description="Disordered" evidence="5">
    <location>
        <begin position="33"/>
        <end position="57"/>
    </location>
</feature>
<keyword evidence="2" id="KW-0677">Repeat</keyword>
<dbReference type="PANTHER" id="PTHR45532">
    <property type="entry name" value="WD REPEAT-CONTAINING PROTEIN 97"/>
    <property type="match status" value="1"/>
</dbReference>
<reference evidence="7" key="1">
    <citation type="submission" date="2025-08" db="UniProtKB">
        <authorList>
            <consortium name="RefSeq"/>
        </authorList>
    </citation>
    <scope>IDENTIFICATION</scope>
</reference>
<proteinExistence type="predicted"/>
<gene>
    <name evidence="7" type="primary">WDR97</name>
</gene>
<dbReference type="InterPro" id="IPR011047">
    <property type="entry name" value="Quinoprotein_ADH-like_sf"/>
</dbReference>
<dbReference type="SUPFAM" id="SSF50978">
    <property type="entry name" value="WD40 repeat-like"/>
    <property type="match status" value="1"/>
</dbReference>
<evidence type="ECO:0000256" key="5">
    <source>
        <dbReference type="SAM" id="MobiDB-lite"/>
    </source>
</evidence>
<organism evidence="6 7">
    <name type="scientific">Geotrypetes seraphini</name>
    <name type="common">Gaboon caecilian</name>
    <name type="synonym">Caecilia seraphini</name>
    <dbReference type="NCBI Taxonomy" id="260995"/>
    <lineage>
        <taxon>Eukaryota</taxon>
        <taxon>Metazoa</taxon>
        <taxon>Chordata</taxon>
        <taxon>Craniata</taxon>
        <taxon>Vertebrata</taxon>
        <taxon>Euteleostomi</taxon>
        <taxon>Amphibia</taxon>
        <taxon>Gymnophiona</taxon>
        <taxon>Geotrypetes</taxon>
    </lineage>
</organism>
<evidence type="ECO:0000256" key="3">
    <source>
        <dbReference type="PROSITE-ProRule" id="PRU00221"/>
    </source>
</evidence>
<dbReference type="GeneID" id="117355535"/>
<dbReference type="OrthoDB" id="6262491at2759"/>
<feature type="coiled-coil region" evidence="4">
    <location>
        <begin position="951"/>
        <end position="992"/>
    </location>
</feature>
<dbReference type="InterPro" id="IPR036322">
    <property type="entry name" value="WD40_repeat_dom_sf"/>
</dbReference>
<dbReference type="InterPro" id="IPR019775">
    <property type="entry name" value="WD40_repeat_CS"/>
</dbReference>
<dbReference type="KEGG" id="gsh:117355535"/>
<accession>A0A6P8QRD9</accession>
<protein>
    <submittedName>
        <fullName evidence="7">WD repeat-containing protein 97 isoform X1</fullName>
    </submittedName>
</protein>
<dbReference type="PROSITE" id="PS50082">
    <property type="entry name" value="WD_REPEATS_2"/>
    <property type="match status" value="3"/>
</dbReference>
<feature type="compositionally biased region" description="Basic residues" evidence="5">
    <location>
        <begin position="33"/>
        <end position="44"/>
    </location>
</feature>
<feature type="repeat" description="WD" evidence="3">
    <location>
        <begin position="308"/>
        <end position="349"/>
    </location>
</feature>
<keyword evidence="6" id="KW-1185">Reference proteome</keyword>
<evidence type="ECO:0000313" key="6">
    <source>
        <dbReference type="Proteomes" id="UP000515159"/>
    </source>
</evidence>